<evidence type="ECO:0000256" key="11">
    <source>
        <dbReference type="ARBA" id="ARBA00023136"/>
    </source>
</evidence>
<evidence type="ECO:0000256" key="10">
    <source>
        <dbReference type="ARBA" id="ARBA00023098"/>
    </source>
</evidence>
<dbReference type="AlphaFoldDB" id="A0A4S3MQ51"/>
<dbReference type="GO" id="GO:0003882">
    <property type="term" value="F:CDP-diacylglycerol-serine O-phosphatidyltransferase activity"/>
    <property type="evidence" value="ECO:0007669"/>
    <property type="project" value="UniProtKB-EC"/>
</dbReference>
<name>A0A4S3MQ51_9RHOB</name>
<sequence length="251" mass="26999">MAERRKLHLAQILPNLLTIGALCAGLTAIKWGIDGRFGLAVGFIILAAILDGLDGRIARLLKSESSIGAELDSLCDLVNFGVAPAVVLYLWAFQDVMTREGWIGALIYAVACAMRLARFNIGAREPDSDGTVFRGVPSPAGALLVLLPMLLANTFGTGKPALEPLIALWLVAVAWLMVATFETPSFKKLTFYADNVRYIVLAAVALVAALLSYPWITLLVFDLGYLALILWCIMRHLTGSPPDAANGQTDD</sequence>
<protein>
    <recommendedName>
        <fullName evidence="5">CDP-diacylglycerol--serine O-phosphatidyltransferase</fullName>
        <ecNumber evidence="4">2.7.8.8</ecNumber>
    </recommendedName>
    <alternativeName>
        <fullName evidence="14">Phosphatidylserine synthase</fullName>
    </alternativeName>
</protein>
<keyword evidence="8 16" id="KW-0812">Transmembrane</keyword>
<keyword evidence="12" id="KW-0594">Phospholipid biosynthesis</keyword>
<evidence type="ECO:0000256" key="13">
    <source>
        <dbReference type="ARBA" id="ARBA00023264"/>
    </source>
</evidence>
<evidence type="ECO:0000256" key="5">
    <source>
        <dbReference type="ARBA" id="ARBA00017171"/>
    </source>
</evidence>
<evidence type="ECO:0000313" key="19">
    <source>
        <dbReference type="Proteomes" id="UP000309450"/>
    </source>
</evidence>
<dbReference type="EC" id="2.7.8.8" evidence="4"/>
<comment type="caution">
    <text evidence="18">The sequence shown here is derived from an EMBL/GenBank/DDBJ whole genome shotgun (WGS) entry which is preliminary data.</text>
</comment>
<reference evidence="18 19" key="1">
    <citation type="submission" date="2019-04" db="EMBL/GenBank/DDBJ databases">
        <title>Draft genome sequence of Gemmobacter aestuarii sp. nov.</title>
        <authorList>
            <person name="Hameed A."/>
            <person name="Lin S.-Y."/>
            <person name="Shahina M."/>
            <person name="Lai W.-A."/>
            <person name="Young C.-C."/>
        </authorList>
    </citation>
    <scope>NUCLEOTIDE SEQUENCE [LARGE SCALE GENOMIC DNA]</scope>
    <source>
        <strain evidence="18 19">CC-PW-75</strain>
    </source>
</reference>
<evidence type="ECO:0000256" key="6">
    <source>
        <dbReference type="ARBA" id="ARBA00022516"/>
    </source>
</evidence>
<dbReference type="NCBIfam" id="TIGR00473">
    <property type="entry name" value="pssA"/>
    <property type="match status" value="1"/>
</dbReference>
<evidence type="ECO:0000256" key="8">
    <source>
        <dbReference type="ARBA" id="ARBA00022692"/>
    </source>
</evidence>
<comment type="similarity">
    <text evidence="3 15">Belongs to the CDP-alcohol phosphatidyltransferase class-I family.</text>
</comment>
<proteinExistence type="inferred from homology"/>
<evidence type="ECO:0000256" key="7">
    <source>
        <dbReference type="ARBA" id="ARBA00022679"/>
    </source>
</evidence>
<keyword evidence="7 15" id="KW-0808">Transferase</keyword>
<dbReference type="InterPro" id="IPR012616">
    <property type="entry name" value="CDP-OH_P_trans_C"/>
</dbReference>
<dbReference type="EMBL" id="SSND01000001">
    <property type="protein sequence ID" value="THD84559.1"/>
    <property type="molecule type" value="Genomic_DNA"/>
</dbReference>
<feature type="transmembrane region" description="Helical" evidence="16">
    <location>
        <begin position="99"/>
        <end position="117"/>
    </location>
</feature>
<dbReference type="InterPro" id="IPR043130">
    <property type="entry name" value="CDP-OH_PTrfase_TM_dom"/>
</dbReference>
<accession>A0A4S3MQ51</accession>
<dbReference type="Proteomes" id="UP000309450">
    <property type="component" value="Unassembled WGS sequence"/>
</dbReference>
<dbReference type="OrthoDB" id="9777147at2"/>
<organism evidence="18 19">
    <name type="scientific">Aliigemmobacter aestuarii</name>
    <dbReference type="NCBI Taxonomy" id="1445661"/>
    <lineage>
        <taxon>Bacteria</taxon>
        <taxon>Pseudomonadati</taxon>
        <taxon>Pseudomonadota</taxon>
        <taxon>Alphaproteobacteria</taxon>
        <taxon>Rhodobacterales</taxon>
        <taxon>Paracoccaceae</taxon>
        <taxon>Aliigemmobacter</taxon>
    </lineage>
</organism>
<feature type="domain" description="CDP-alcohol phosphatidyltransferase C-terminal" evidence="17">
    <location>
        <begin position="198"/>
        <end position="229"/>
    </location>
</feature>
<evidence type="ECO:0000256" key="14">
    <source>
        <dbReference type="ARBA" id="ARBA00032361"/>
    </source>
</evidence>
<dbReference type="GO" id="GO:0008654">
    <property type="term" value="P:phospholipid biosynthetic process"/>
    <property type="evidence" value="ECO:0007669"/>
    <property type="project" value="UniProtKB-KW"/>
</dbReference>
<dbReference type="GO" id="GO:0016020">
    <property type="term" value="C:membrane"/>
    <property type="evidence" value="ECO:0007669"/>
    <property type="project" value="InterPro"/>
</dbReference>
<dbReference type="Pfam" id="PF01066">
    <property type="entry name" value="CDP-OH_P_transf"/>
    <property type="match status" value="1"/>
</dbReference>
<dbReference type="PROSITE" id="PS00379">
    <property type="entry name" value="CDP_ALCOHOL_P_TRANSF"/>
    <property type="match status" value="1"/>
</dbReference>
<evidence type="ECO:0000256" key="16">
    <source>
        <dbReference type="SAM" id="Phobius"/>
    </source>
</evidence>
<dbReference type="GO" id="GO:0012505">
    <property type="term" value="C:endomembrane system"/>
    <property type="evidence" value="ECO:0007669"/>
    <property type="project" value="UniProtKB-SubCell"/>
</dbReference>
<evidence type="ECO:0000256" key="3">
    <source>
        <dbReference type="ARBA" id="ARBA00010441"/>
    </source>
</evidence>
<evidence type="ECO:0000313" key="18">
    <source>
        <dbReference type="EMBL" id="THD84559.1"/>
    </source>
</evidence>
<dbReference type="Pfam" id="PF08009">
    <property type="entry name" value="CDP-OH_P_tran_2"/>
    <property type="match status" value="1"/>
</dbReference>
<keyword evidence="19" id="KW-1185">Reference proteome</keyword>
<keyword evidence="6" id="KW-0444">Lipid biosynthesis</keyword>
<dbReference type="InterPro" id="IPR050324">
    <property type="entry name" value="CDP-alcohol_PTase-I"/>
</dbReference>
<evidence type="ECO:0000259" key="17">
    <source>
        <dbReference type="Pfam" id="PF08009"/>
    </source>
</evidence>
<keyword evidence="11 16" id="KW-0472">Membrane</keyword>
<gene>
    <name evidence="18" type="primary">pssA</name>
    <name evidence="18" type="ORF">E7811_02115</name>
</gene>
<keyword evidence="9 16" id="KW-1133">Transmembrane helix</keyword>
<feature type="transmembrane region" description="Helical" evidence="16">
    <location>
        <begin position="138"/>
        <end position="155"/>
    </location>
</feature>
<keyword evidence="13" id="KW-1208">Phospholipid metabolism</keyword>
<evidence type="ECO:0000256" key="1">
    <source>
        <dbReference type="ARBA" id="ARBA00000287"/>
    </source>
</evidence>
<comment type="subcellular location">
    <subcellularLocation>
        <location evidence="2">Endomembrane system</location>
        <topology evidence="2">Multi-pass membrane protein</topology>
    </subcellularLocation>
</comment>
<feature type="transmembrane region" description="Helical" evidence="16">
    <location>
        <begin position="37"/>
        <end position="53"/>
    </location>
</feature>
<dbReference type="InterPro" id="IPR048254">
    <property type="entry name" value="CDP_ALCOHOL_P_TRANSF_CS"/>
</dbReference>
<dbReference type="PANTHER" id="PTHR14269">
    <property type="entry name" value="CDP-DIACYLGLYCEROL--GLYCEROL-3-PHOSPHATE 3-PHOSPHATIDYLTRANSFERASE-RELATED"/>
    <property type="match status" value="1"/>
</dbReference>
<dbReference type="RefSeq" id="WP_136392940.1">
    <property type="nucleotide sequence ID" value="NZ_SSND01000001.1"/>
</dbReference>
<evidence type="ECO:0000256" key="2">
    <source>
        <dbReference type="ARBA" id="ARBA00004127"/>
    </source>
</evidence>
<dbReference type="InterPro" id="IPR000462">
    <property type="entry name" value="CDP-OH_P_trans"/>
</dbReference>
<dbReference type="PANTHER" id="PTHR14269:SF61">
    <property type="entry name" value="CDP-DIACYLGLYCEROL--SERINE O-PHOSPHATIDYLTRANSFERASE"/>
    <property type="match status" value="1"/>
</dbReference>
<evidence type="ECO:0000256" key="12">
    <source>
        <dbReference type="ARBA" id="ARBA00023209"/>
    </source>
</evidence>
<feature type="transmembrane region" description="Helical" evidence="16">
    <location>
        <begin position="12"/>
        <end position="31"/>
    </location>
</feature>
<keyword evidence="10" id="KW-0443">Lipid metabolism</keyword>
<dbReference type="InterPro" id="IPR004533">
    <property type="entry name" value="CDP-diaglyc--ser_O-PTrfase"/>
</dbReference>
<feature type="transmembrane region" description="Helical" evidence="16">
    <location>
        <begin position="74"/>
        <end position="93"/>
    </location>
</feature>
<dbReference type="Gene3D" id="1.20.120.1760">
    <property type="match status" value="1"/>
</dbReference>
<feature type="transmembrane region" description="Helical" evidence="16">
    <location>
        <begin position="161"/>
        <end position="179"/>
    </location>
</feature>
<evidence type="ECO:0000256" key="4">
    <source>
        <dbReference type="ARBA" id="ARBA00013174"/>
    </source>
</evidence>
<evidence type="ECO:0000256" key="9">
    <source>
        <dbReference type="ARBA" id="ARBA00022989"/>
    </source>
</evidence>
<evidence type="ECO:0000256" key="15">
    <source>
        <dbReference type="RuleBase" id="RU003750"/>
    </source>
</evidence>
<comment type="catalytic activity">
    <reaction evidence="1">
        <text>a CDP-1,2-diacyl-sn-glycerol + L-serine = a 1,2-diacyl-sn-glycero-3-phospho-L-serine + CMP + H(+)</text>
        <dbReference type="Rhea" id="RHEA:16913"/>
        <dbReference type="ChEBI" id="CHEBI:15378"/>
        <dbReference type="ChEBI" id="CHEBI:33384"/>
        <dbReference type="ChEBI" id="CHEBI:57262"/>
        <dbReference type="ChEBI" id="CHEBI:58332"/>
        <dbReference type="ChEBI" id="CHEBI:60377"/>
        <dbReference type="EC" id="2.7.8.8"/>
    </reaction>
</comment>